<sequence>MFRWFRRRSEPQPPGELQRYKKAVEDHQSHPVVRRWFHQITPCKLAIPGSGVAEFMMIEFRDGRLGAMVWSDGDGNWGAGGWLPLSADDLLPIDVGYLQDAPASPTFAGVLDAVSARRREAPGA</sequence>
<evidence type="ECO:0000313" key="2">
    <source>
        <dbReference type="Proteomes" id="UP001216907"/>
    </source>
</evidence>
<gene>
    <name evidence="1" type="ORF">PZE19_32365</name>
</gene>
<comment type="caution">
    <text evidence="1">The sequence shown here is derived from an EMBL/GenBank/DDBJ whole genome shotgun (WGS) entry which is preliminary data.</text>
</comment>
<evidence type="ECO:0000313" key="1">
    <source>
        <dbReference type="EMBL" id="MDG3008484.1"/>
    </source>
</evidence>
<organism evidence="1 2">
    <name type="scientific">Paludisphaera mucosa</name>
    <dbReference type="NCBI Taxonomy" id="3030827"/>
    <lineage>
        <taxon>Bacteria</taxon>
        <taxon>Pseudomonadati</taxon>
        <taxon>Planctomycetota</taxon>
        <taxon>Planctomycetia</taxon>
        <taxon>Isosphaerales</taxon>
        <taxon>Isosphaeraceae</taxon>
        <taxon>Paludisphaera</taxon>
    </lineage>
</organism>
<dbReference type="Proteomes" id="UP001216907">
    <property type="component" value="Unassembled WGS sequence"/>
</dbReference>
<name>A0ABT6FLS5_9BACT</name>
<reference evidence="1 2" key="1">
    <citation type="submission" date="2023-03" db="EMBL/GenBank/DDBJ databases">
        <title>Paludisphaera mucosa sp. nov. a novel planctomycete from northern fen.</title>
        <authorList>
            <person name="Ivanova A."/>
        </authorList>
    </citation>
    <scope>NUCLEOTIDE SEQUENCE [LARGE SCALE GENOMIC DNA]</scope>
    <source>
        <strain evidence="1 2">Pla2</strain>
    </source>
</reference>
<keyword evidence="2" id="KW-1185">Reference proteome</keyword>
<protein>
    <submittedName>
        <fullName evidence="1">Uncharacterized protein</fullName>
    </submittedName>
</protein>
<dbReference type="EMBL" id="JARRAG010000008">
    <property type="protein sequence ID" value="MDG3008484.1"/>
    <property type="molecule type" value="Genomic_DNA"/>
</dbReference>
<dbReference type="RefSeq" id="WP_277864803.1">
    <property type="nucleotide sequence ID" value="NZ_JARRAG010000008.1"/>
</dbReference>
<proteinExistence type="predicted"/>
<accession>A0ABT6FLS5</accession>